<sequence length="172" mass="19031">MTDTRELVELLLAYDARTATGRLTHRAADLITALAEENRRLREALEPFAAIADLFDSEVEGHADTDELSLFYGDGANWLADRFTFAQFNAARAALSSTGEKGVMAWKSEFLPCPLCGQPVFVNCDDYSPASSGRFYTECQTVDCIMPNCEHDSYEALRDGWNRRTGQGGGDE</sequence>
<name>A0A3D9XPK0_PARVE</name>
<dbReference type="Proteomes" id="UP000256941">
    <property type="component" value="Unassembled WGS sequence"/>
</dbReference>
<proteinExistence type="predicted"/>
<dbReference type="RefSeq" id="WP_116220837.1">
    <property type="nucleotide sequence ID" value="NZ_CP038196.1"/>
</dbReference>
<evidence type="ECO:0000313" key="2">
    <source>
        <dbReference type="Proteomes" id="UP000256941"/>
    </source>
</evidence>
<reference evidence="1 2" key="1">
    <citation type="submission" date="2018-08" db="EMBL/GenBank/DDBJ databases">
        <title>Genomic Encyclopedia of Archaeal and Bacterial Type Strains, Phase II (KMG-II): from individual species to whole genera.</title>
        <authorList>
            <person name="Goeker M."/>
        </authorList>
    </citation>
    <scope>NUCLEOTIDE SEQUENCE [LARGE SCALE GENOMIC DNA]</scope>
    <source>
        <strain evidence="1 2">DSM 17099</strain>
    </source>
</reference>
<comment type="caution">
    <text evidence="1">The sequence shown here is derived from an EMBL/GenBank/DDBJ whole genome shotgun (WGS) entry which is preliminary data.</text>
</comment>
<dbReference type="AlphaFoldDB" id="A0A3D9XPK0"/>
<gene>
    <name evidence="1" type="ORF">BDD41_0815</name>
</gene>
<accession>A0A3D9XPK0</accession>
<organism evidence="1 2">
    <name type="scientific">Paracoccus versutus</name>
    <name type="common">Thiobacillus versutus</name>
    <dbReference type="NCBI Taxonomy" id="34007"/>
    <lineage>
        <taxon>Bacteria</taxon>
        <taxon>Pseudomonadati</taxon>
        <taxon>Pseudomonadota</taxon>
        <taxon>Alphaproteobacteria</taxon>
        <taxon>Rhodobacterales</taxon>
        <taxon>Paracoccaceae</taxon>
        <taxon>Paracoccus</taxon>
    </lineage>
</organism>
<protein>
    <submittedName>
        <fullName evidence="1">Uncharacterized protein</fullName>
    </submittedName>
</protein>
<evidence type="ECO:0000313" key="1">
    <source>
        <dbReference type="EMBL" id="REF72345.1"/>
    </source>
</evidence>
<dbReference type="EMBL" id="QTUJ01000001">
    <property type="protein sequence ID" value="REF72345.1"/>
    <property type="molecule type" value="Genomic_DNA"/>
</dbReference>